<proteinExistence type="predicted"/>
<dbReference type="GeneID" id="64626358"/>
<dbReference type="RefSeq" id="XP_041198295.1">
    <property type="nucleotide sequence ID" value="XM_041332341.1"/>
</dbReference>
<keyword evidence="2" id="KW-1185">Reference proteome</keyword>
<organism evidence="1 2">
    <name type="scientific">Suillus subaureus</name>
    <dbReference type="NCBI Taxonomy" id="48587"/>
    <lineage>
        <taxon>Eukaryota</taxon>
        <taxon>Fungi</taxon>
        <taxon>Dikarya</taxon>
        <taxon>Basidiomycota</taxon>
        <taxon>Agaricomycotina</taxon>
        <taxon>Agaricomycetes</taxon>
        <taxon>Agaricomycetidae</taxon>
        <taxon>Boletales</taxon>
        <taxon>Suillineae</taxon>
        <taxon>Suillaceae</taxon>
        <taxon>Suillus</taxon>
    </lineage>
</organism>
<evidence type="ECO:0000313" key="1">
    <source>
        <dbReference type="EMBL" id="KAG1824578.1"/>
    </source>
</evidence>
<gene>
    <name evidence="1" type="ORF">BJ212DRAFT_1295717</name>
</gene>
<name>A0A9P7JIJ4_9AGAM</name>
<dbReference type="EMBL" id="JABBWG010000003">
    <property type="protein sequence ID" value="KAG1824578.1"/>
    <property type="molecule type" value="Genomic_DNA"/>
</dbReference>
<sequence length="245" mass="27254">MPCCCPEFSNGKDPWEAAGTSWSKPENHHLTDSLLTLIKESNTYHKAFRFVLLGSGKVASTGDWPANLYWQLATALFLNRKDSPWKNVDLSDLAETVKNCIMNGLCKAFIKHHDSMSQTDQVKKRFPWYKQMNALYCESPAVDCSTVSNSASQLDLTILNCSQTIDDDDEIPIKWACSPTPEYTKDDDKSSTIFCPSCKWPGAKVDAQPYRGPYHLPQRVKGESCLSAGARAYSADPGKGRSKKG</sequence>
<protein>
    <submittedName>
        <fullName evidence="1">Uncharacterized protein</fullName>
    </submittedName>
</protein>
<dbReference type="Proteomes" id="UP000807769">
    <property type="component" value="Unassembled WGS sequence"/>
</dbReference>
<accession>A0A9P7JIJ4</accession>
<dbReference type="AlphaFoldDB" id="A0A9P7JIJ4"/>
<evidence type="ECO:0000313" key="2">
    <source>
        <dbReference type="Proteomes" id="UP000807769"/>
    </source>
</evidence>
<comment type="caution">
    <text evidence="1">The sequence shown here is derived from an EMBL/GenBank/DDBJ whole genome shotgun (WGS) entry which is preliminary data.</text>
</comment>
<reference evidence="1" key="1">
    <citation type="journal article" date="2020" name="New Phytol.">
        <title>Comparative genomics reveals dynamic genome evolution in host specialist ectomycorrhizal fungi.</title>
        <authorList>
            <person name="Lofgren L.A."/>
            <person name="Nguyen N.H."/>
            <person name="Vilgalys R."/>
            <person name="Ruytinx J."/>
            <person name="Liao H.L."/>
            <person name="Branco S."/>
            <person name="Kuo A."/>
            <person name="LaButti K."/>
            <person name="Lipzen A."/>
            <person name="Andreopoulos W."/>
            <person name="Pangilinan J."/>
            <person name="Riley R."/>
            <person name="Hundley H."/>
            <person name="Na H."/>
            <person name="Barry K."/>
            <person name="Grigoriev I.V."/>
            <person name="Stajich J.E."/>
            <person name="Kennedy P.G."/>
        </authorList>
    </citation>
    <scope>NUCLEOTIDE SEQUENCE</scope>
    <source>
        <strain evidence="1">MN1</strain>
    </source>
</reference>
<dbReference type="OrthoDB" id="3266683at2759"/>